<evidence type="ECO:0000256" key="1">
    <source>
        <dbReference type="ARBA" id="ARBA00008324"/>
    </source>
</evidence>
<gene>
    <name evidence="4" type="ORF">Q9K02_07915</name>
</gene>
<dbReference type="CDD" id="cd03443">
    <property type="entry name" value="PaaI_thioesterase"/>
    <property type="match status" value="1"/>
</dbReference>
<protein>
    <submittedName>
        <fullName evidence="4">PaaI family thioesterase</fullName>
        <ecNumber evidence="4">3.1.2.-</ecNumber>
    </submittedName>
</protein>
<dbReference type="GO" id="GO:0016787">
    <property type="term" value="F:hydrolase activity"/>
    <property type="evidence" value="ECO:0007669"/>
    <property type="project" value="UniProtKB-KW"/>
</dbReference>
<feature type="domain" description="Thioesterase" evidence="3">
    <location>
        <begin position="64"/>
        <end position="136"/>
    </location>
</feature>
<keyword evidence="2 4" id="KW-0378">Hydrolase</keyword>
<dbReference type="PANTHER" id="PTHR21660:SF1">
    <property type="entry name" value="ACYL-COENZYME A THIOESTERASE 13"/>
    <property type="match status" value="1"/>
</dbReference>
<dbReference type="EC" id="3.1.2.-" evidence="4"/>
<dbReference type="PANTHER" id="PTHR21660">
    <property type="entry name" value="THIOESTERASE SUPERFAMILY MEMBER-RELATED"/>
    <property type="match status" value="1"/>
</dbReference>
<dbReference type="Gene3D" id="3.10.129.10">
    <property type="entry name" value="Hotdog Thioesterase"/>
    <property type="match status" value="1"/>
</dbReference>
<dbReference type="RefSeq" id="WP_305932403.1">
    <property type="nucleotide sequence ID" value="NZ_JAVAIM010000001.1"/>
</dbReference>
<evidence type="ECO:0000313" key="5">
    <source>
        <dbReference type="Proteomes" id="UP001240639"/>
    </source>
</evidence>
<dbReference type="InterPro" id="IPR006683">
    <property type="entry name" value="Thioestr_dom"/>
</dbReference>
<reference evidence="4 5" key="1">
    <citation type="submission" date="2023-08" db="EMBL/GenBank/DDBJ databases">
        <title>genomic of G39.</title>
        <authorList>
            <person name="Wang Y."/>
        </authorList>
    </citation>
    <scope>NUCLEOTIDE SEQUENCE [LARGE SCALE GENOMIC DNA]</scope>
    <source>
        <strain evidence="4 5">G39</strain>
    </source>
</reference>
<dbReference type="Pfam" id="PF03061">
    <property type="entry name" value="4HBT"/>
    <property type="match status" value="1"/>
</dbReference>
<organism evidence="4 5">
    <name type="scientific">Qipengyuania profundimaris</name>
    <dbReference type="NCBI Taxonomy" id="3067652"/>
    <lineage>
        <taxon>Bacteria</taxon>
        <taxon>Pseudomonadati</taxon>
        <taxon>Pseudomonadota</taxon>
        <taxon>Alphaproteobacteria</taxon>
        <taxon>Sphingomonadales</taxon>
        <taxon>Erythrobacteraceae</taxon>
        <taxon>Qipengyuania</taxon>
    </lineage>
</organism>
<evidence type="ECO:0000313" key="4">
    <source>
        <dbReference type="EMBL" id="MDP4575058.1"/>
    </source>
</evidence>
<dbReference type="Proteomes" id="UP001240639">
    <property type="component" value="Unassembled WGS sequence"/>
</dbReference>
<dbReference type="EMBL" id="JAVAIM010000001">
    <property type="protein sequence ID" value="MDP4575058.1"/>
    <property type="molecule type" value="Genomic_DNA"/>
</dbReference>
<dbReference type="InterPro" id="IPR029069">
    <property type="entry name" value="HotDog_dom_sf"/>
</dbReference>
<evidence type="ECO:0000256" key="2">
    <source>
        <dbReference type="ARBA" id="ARBA00022801"/>
    </source>
</evidence>
<name>A0ABT9HQP5_9SPHN</name>
<dbReference type="InterPro" id="IPR039298">
    <property type="entry name" value="ACOT13"/>
</dbReference>
<proteinExistence type="inferred from homology"/>
<dbReference type="NCBIfam" id="TIGR00369">
    <property type="entry name" value="unchar_dom_1"/>
    <property type="match status" value="1"/>
</dbReference>
<sequence length="152" mass="16332">MSENEAVGSGGGLIPVTEGEFAGWSTWNSDAFEQRAGPFYERRDEDGDYVSAFRAEERHMNGAGFMHGGCLMTFADSALFTIATDALAESHGVTMHLAGDFLDPARVGQLIEARGEVVRAGGKTIYVVGKITADGTPVLSFNGIIRKITRRD</sequence>
<evidence type="ECO:0000259" key="3">
    <source>
        <dbReference type="Pfam" id="PF03061"/>
    </source>
</evidence>
<comment type="caution">
    <text evidence="4">The sequence shown here is derived from an EMBL/GenBank/DDBJ whole genome shotgun (WGS) entry which is preliminary data.</text>
</comment>
<keyword evidence="5" id="KW-1185">Reference proteome</keyword>
<accession>A0ABT9HQP5</accession>
<dbReference type="InterPro" id="IPR003736">
    <property type="entry name" value="PAAI_dom"/>
</dbReference>
<comment type="similarity">
    <text evidence="1">Belongs to the thioesterase PaaI family.</text>
</comment>
<dbReference type="SUPFAM" id="SSF54637">
    <property type="entry name" value="Thioesterase/thiol ester dehydrase-isomerase"/>
    <property type="match status" value="1"/>
</dbReference>